<keyword evidence="2" id="KW-0813">Transport</keyword>
<dbReference type="SMART" id="SM00382">
    <property type="entry name" value="AAA"/>
    <property type="match status" value="1"/>
</dbReference>
<evidence type="ECO:0000256" key="1">
    <source>
        <dbReference type="ARBA" id="ARBA00004651"/>
    </source>
</evidence>
<dbReference type="Gene3D" id="1.20.1560.10">
    <property type="entry name" value="ABC transporter type 1, transmembrane domain"/>
    <property type="match status" value="1"/>
</dbReference>
<dbReference type="PROSITE" id="PS00211">
    <property type="entry name" value="ABC_TRANSPORTER_1"/>
    <property type="match status" value="1"/>
</dbReference>
<keyword evidence="6 8" id="KW-1133">Transmembrane helix</keyword>
<dbReference type="PANTHER" id="PTHR24221:SF402">
    <property type="entry name" value="IRON-SULFUR CLUSTERS TRANSPORTER ABCB7, MITOCHONDRIAL"/>
    <property type="match status" value="1"/>
</dbReference>
<evidence type="ECO:0000256" key="2">
    <source>
        <dbReference type="ARBA" id="ARBA00022448"/>
    </source>
</evidence>
<comment type="caution">
    <text evidence="11">The sequence shown here is derived from an EMBL/GenBank/DDBJ whole genome shotgun (WGS) entry which is preliminary data.</text>
</comment>
<keyword evidence="5 11" id="KW-0067">ATP-binding</keyword>
<evidence type="ECO:0000256" key="5">
    <source>
        <dbReference type="ARBA" id="ARBA00022840"/>
    </source>
</evidence>
<comment type="subcellular location">
    <subcellularLocation>
        <location evidence="1">Cell membrane</location>
        <topology evidence="1">Multi-pass membrane protein</topology>
    </subcellularLocation>
</comment>
<evidence type="ECO:0000259" key="10">
    <source>
        <dbReference type="PROSITE" id="PS50929"/>
    </source>
</evidence>
<dbReference type="PROSITE" id="PS50929">
    <property type="entry name" value="ABC_TM1F"/>
    <property type="match status" value="1"/>
</dbReference>
<evidence type="ECO:0000313" key="12">
    <source>
        <dbReference type="Proteomes" id="UP000765160"/>
    </source>
</evidence>
<feature type="transmembrane region" description="Helical" evidence="8">
    <location>
        <begin position="176"/>
        <end position="199"/>
    </location>
</feature>
<dbReference type="PANTHER" id="PTHR24221">
    <property type="entry name" value="ATP-BINDING CASSETTE SUB-FAMILY B"/>
    <property type="match status" value="1"/>
</dbReference>
<dbReference type="InterPro" id="IPR003439">
    <property type="entry name" value="ABC_transporter-like_ATP-bd"/>
</dbReference>
<keyword evidence="12" id="KW-1185">Reference proteome</keyword>
<name>A0ABX1F3C1_9PROT</name>
<evidence type="ECO:0000256" key="8">
    <source>
        <dbReference type="SAM" id="Phobius"/>
    </source>
</evidence>
<keyword evidence="4" id="KW-0547">Nucleotide-binding</keyword>
<dbReference type="SUPFAM" id="SSF52540">
    <property type="entry name" value="P-loop containing nucleoside triphosphate hydrolases"/>
    <property type="match status" value="1"/>
</dbReference>
<dbReference type="InterPro" id="IPR039421">
    <property type="entry name" value="Type_1_exporter"/>
</dbReference>
<dbReference type="InterPro" id="IPR036640">
    <property type="entry name" value="ABC1_TM_sf"/>
</dbReference>
<dbReference type="Proteomes" id="UP000765160">
    <property type="component" value="Unassembled WGS sequence"/>
</dbReference>
<sequence length="640" mass="70236">MARKTEPLFARRAESPTLGSTRLPELPVQTDQPRERGHLRTLLTLAPYLWPKNEPGLRFRVVASLVLLVFAKAANVVVPIAFARAVDALAPEAGPAGAIAAVPIALVLAYGLLRLTSSAFNEARDAIFVKVQGRATRRIALEVFRHLHALSLRFHLDRQTGGLSRVLERGTRGMTFVLDFLLFNIVPTIFEILLVAVILWGMFDFTFSAVIIVTVGIYIAFTLLFTEWRLRFRRAMNDTDTEANTRAVDSLLNFETVKYFGNETHEARRYDTSLERYERAYVRSEVSLNALNFGQQAVIAIGLTVVMMMAAGRVSQGGMTVGDFVLVNTYMIQLFQPLNFLGFAYREIKQGLVDMEAMFTLMREDREIADATGAPALVATGGEVRFEDVRFGYRPDREILKGVSFTVPPGRTLAIVGPTGAGKSTISRLLFRFYDATGGRVMIDGQDVRDVQQDSVRAAIGVVPQDTVLFNDTIRYNIAYGRPGSSQEEIEAAARAAQVHDFVLRLPDGYDTKVGERGLKLSGGEKQRVAIARTLLKNPRIVILDEATSALDTRTEQDIQAALRDAARGRTTLVIAHRLSTVVDADEILVLQEGQVAERGPHAALIAADGLYAAMWRRQSEAVAAAEAAAAAQAAAGLPA</sequence>
<dbReference type="PROSITE" id="PS50893">
    <property type="entry name" value="ABC_TRANSPORTER_2"/>
    <property type="match status" value="1"/>
</dbReference>
<accession>A0ABX1F3C1</accession>
<dbReference type="Gene3D" id="3.40.50.300">
    <property type="entry name" value="P-loop containing nucleotide triphosphate hydrolases"/>
    <property type="match status" value="1"/>
</dbReference>
<feature type="domain" description="ABC transporter" evidence="9">
    <location>
        <begin position="384"/>
        <end position="618"/>
    </location>
</feature>
<gene>
    <name evidence="11" type="ORF">HB662_18730</name>
</gene>
<evidence type="ECO:0000256" key="4">
    <source>
        <dbReference type="ARBA" id="ARBA00022741"/>
    </source>
</evidence>
<evidence type="ECO:0000256" key="7">
    <source>
        <dbReference type="ARBA" id="ARBA00023136"/>
    </source>
</evidence>
<dbReference type="CDD" id="cd03253">
    <property type="entry name" value="ABCC_ATM1_transporter"/>
    <property type="match status" value="1"/>
</dbReference>
<dbReference type="SUPFAM" id="SSF90123">
    <property type="entry name" value="ABC transporter transmembrane region"/>
    <property type="match status" value="1"/>
</dbReference>
<feature type="domain" description="ABC transmembrane type-1" evidence="10">
    <location>
        <begin position="62"/>
        <end position="350"/>
    </location>
</feature>
<dbReference type="InterPro" id="IPR011527">
    <property type="entry name" value="ABC1_TM_dom"/>
</dbReference>
<protein>
    <submittedName>
        <fullName evidence="11">ABC transporter ATP-binding protein/permease</fullName>
    </submittedName>
</protein>
<evidence type="ECO:0000256" key="6">
    <source>
        <dbReference type="ARBA" id="ARBA00022989"/>
    </source>
</evidence>
<evidence type="ECO:0000256" key="3">
    <source>
        <dbReference type="ARBA" id="ARBA00022692"/>
    </source>
</evidence>
<keyword evidence="7 8" id="KW-0472">Membrane</keyword>
<organism evidence="11 12">
    <name type="scientific">Falsiroseomonas frigidaquae</name>
    <dbReference type="NCBI Taxonomy" id="487318"/>
    <lineage>
        <taxon>Bacteria</taxon>
        <taxon>Pseudomonadati</taxon>
        <taxon>Pseudomonadota</taxon>
        <taxon>Alphaproteobacteria</taxon>
        <taxon>Acetobacterales</taxon>
        <taxon>Roseomonadaceae</taxon>
        <taxon>Falsiroseomonas</taxon>
    </lineage>
</organism>
<reference evidence="11 12" key="1">
    <citation type="submission" date="2020-03" db="EMBL/GenBank/DDBJ databases">
        <title>Roseomonas selenitidurans sp. nov. isolated from soil.</title>
        <authorList>
            <person name="Liu H."/>
        </authorList>
    </citation>
    <scope>NUCLEOTIDE SEQUENCE [LARGE SCALE GENOMIC DNA]</scope>
    <source>
        <strain evidence="11 12">JCM 15073</strain>
    </source>
</reference>
<dbReference type="InterPro" id="IPR027417">
    <property type="entry name" value="P-loop_NTPase"/>
</dbReference>
<feature type="transmembrane region" description="Helical" evidence="8">
    <location>
        <begin position="61"/>
        <end position="82"/>
    </location>
</feature>
<dbReference type="CDD" id="cd18582">
    <property type="entry name" value="ABC_6TM_ATM1_ABCB7"/>
    <property type="match status" value="1"/>
</dbReference>
<dbReference type="Pfam" id="PF00005">
    <property type="entry name" value="ABC_tran"/>
    <property type="match status" value="1"/>
</dbReference>
<dbReference type="GO" id="GO:0005524">
    <property type="term" value="F:ATP binding"/>
    <property type="evidence" value="ECO:0007669"/>
    <property type="project" value="UniProtKB-KW"/>
</dbReference>
<feature type="transmembrane region" description="Helical" evidence="8">
    <location>
        <begin position="94"/>
        <end position="113"/>
    </location>
</feature>
<evidence type="ECO:0000313" key="11">
    <source>
        <dbReference type="EMBL" id="NKE46823.1"/>
    </source>
</evidence>
<proteinExistence type="predicted"/>
<keyword evidence="3 8" id="KW-0812">Transmembrane</keyword>
<dbReference type="InterPro" id="IPR003593">
    <property type="entry name" value="AAA+_ATPase"/>
</dbReference>
<dbReference type="InterPro" id="IPR017871">
    <property type="entry name" value="ABC_transporter-like_CS"/>
</dbReference>
<dbReference type="Pfam" id="PF00664">
    <property type="entry name" value="ABC_membrane"/>
    <property type="match status" value="1"/>
</dbReference>
<feature type="transmembrane region" description="Helical" evidence="8">
    <location>
        <begin position="205"/>
        <end position="226"/>
    </location>
</feature>
<feature type="transmembrane region" description="Helical" evidence="8">
    <location>
        <begin position="293"/>
        <end position="312"/>
    </location>
</feature>
<dbReference type="EMBL" id="JAAVTX010000005">
    <property type="protein sequence ID" value="NKE46823.1"/>
    <property type="molecule type" value="Genomic_DNA"/>
</dbReference>
<evidence type="ECO:0000259" key="9">
    <source>
        <dbReference type="PROSITE" id="PS50893"/>
    </source>
</evidence>